<dbReference type="GO" id="GO:0043041">
    <property type="term" value="P:amino acid activation for nonribosomal peptide biosynthetic process"/>
    <property type="evidence" value="ECO:0007669"/>
    <property type="project" value="TreeGrafter"/>
</dbReference>
<evidence type="ECO:0000256" key="2">
    <source>
        <dbReference type="ARBA" id="ARBA00022553"/>
    </source>
</evidence>
<dbReference type="InterPro" id="IPR045851">
    <property type="entry name" value="AMP-bd_C_sf"/>
</dbReference>
<dbReference type="PANTHER" id="PTHR45527:SF11">
    <property type="entry name" value="NONRIBOSOMAL PEPTIDE SYNTHETASE 5"/>
    <property type="match status" value="1"/>
</dbReference>
<accession>A0A9W8YF60</accession>
<dbReference type="InterPro" id="IPR036736">
    <property type="entry name" value="ACP-like_sf"/>
</dbReference>
<keyword evidence="2" id="KW-0597">Phosphoprotein</keyword>
<evidence type="ECO:0000313" key="8">
    <source>
        <dbReference type="Proteomes" id="UP001140560"/>
    </source>
</evidence>
<comment type="caution">
    <text evidence="7">The sequence shown here is derived from an EMBL/GenBank/DDBJ whole genome shotgun (WGS) entry which is preliminary data.</text>
</comment>
<evidence type="ECO:0000256" key="3">
    <source>
        <dbReference type="ARBA" id="ARBA00022598"/>
    </source>
</evidence>
<dbReference type="SUPFAM" id="SSF47336">
    <property type="entry name" value="ACP-like"/>
    <property type="match status" value="2"/>
</dbReference>
<evidence type="ECO:0000256" key="4">
    <source>
        <dbReference type="ARBA" id="ARBA00029454"/>
    </source>
</evidence>
<dbReference type="SUPFAM" id="SSF52777">
    <property type="entry name" value="CoA-dependent acyltransferases"/>
    <property type="match status" value="4"/>
</dbReference>
<dbReference type="NCBIfam" id="TIGR01733">
    <property type="entry name" value="AA-adenyl-dom"/>
    <property type="match status" value="1"/>
</dbReference>
<dbReference type="GO" id="GO:0031177">
    <property type="term" value="F:phosphopantetheine binding"/>
    <property type="evidence" value="ECO:0007669"/>
    <property type="project" value="TreeGrafter"/>
</dbReference>
<name>A0A9W8YF60_9PLEO</name>
<keyword evidence="1" id="KW-0596">Phosphopantetheine</keyword>
<organism evidence="7 8">
    <name type="scientific">Neocucurbitaria cava</name>
    <dbReference type="NCBI Taxonomy" id="798079"/>
    <lineage>
        <taxon>Eukaryota</taxon>
        <taxon>Fungi</taxon>
        <taxon>Dikarya</taxon>
        <taxon>Ascomycota</taxon>
        <taxon>Pezizomycotina</taxon>
        <taxon>Dothideomycetes</taxon>
        <taxon>Pleosporomycetidae</taxon>
        <taxon>Pleosporales</taxon>
        <taxon>Pleosporineae</taxon>
        <taxon>Cucurbitariaceae</taxon>
        <taxon>Neocucurbitaria</taxon>
    </lineage>
</organism>
<dbReference type="Gene3D" id="3.30.559.30">
    <property type="entry name" value="Nonribosomal peptide synthetase, condensation domain"/>
    <property type="match status" value="2"/>
</dbReference>
<keyword evidence="8" id="KW-1185">Reference proteome</keyword>
<feature type="domain" description="Carrier" evidence="6">
    <location>
        <begin position="137"/>
        <end position="213"/>
    </location>
</feature>
<proteinExistence type="inferred from homology"/>
<comment type="similarity">
    <text evidence="4">Belongs to the NRP synthetase family.</text>
</comment>
<feature type="region of interest" description="Disordered" evidence="5">
    <location>
        <begin position="251"/>
        <end position="271"/>
    </location>
</feature>
<dbReference type="InterPro" id="IPR000873">
    <property type="entry name" value="AMP-dep_synth/lig_dom"/>
</dbReference>
<feature type="region of interest" description="Disordered" evidence="5">
    <location>
        <begin position="38"/>
        <end position="63"/>
    </location>
</feature>
<feature type="domain" description="Carrier" evidence="6">
    <location>
        <begin position="1236"/>
        <end position="1311"/>
    </location>
</feature>
<dbReference type="EMBL" id="JAPEUY010000002">
    <property type="protein sequence ID" value="KAJ4375875.1"/>
    <property type="molecule type" value="Genomic_DNA"/>
</dbReference>
<keyword evidence="3" id="KW-0436">Ligase</keyword>
<dbReference type="Gene3D" id="3.30.559.10">
    <property type="entry name" value="Chloramphenicol acetyltransferase-like domain"/>
    <property type="match status" value="2"/>
</dbReference>
<dbReference type="Gene3D" id="3.40.50.12780">
    <property type="entry name" value="N-terminal domain of ligase-like"/>
    <property type="match status" value="1"/>
</dbReference>
<dbReference type="SUPFAM" id="SSF56801">
    <property type="entry name" value="Acetyl-CoA synthetase-like"/>
    <property type="match status" value="1"/>
</dbReference>
<protein>
    <recommendedName>
        <fullName evidence="6">Carrier domain-containing protein</fullName>
    </recommendedName>
</protein>
<dbReference type="OrthoDB" id="416786at2759"/>
<dbReference type="GO" id="GO:0016874">
    <property type="term" value="F:ligase activity"/>
    <property type="evidence" value="ECO:0007669"/>
    <property type="project" value="UniProtKB-KW"/>
</dbReference>
<dbReference type="InterPro" id="IPR001242">
    <property type="entry name" value="Condensation_dom"/>
</dbReference>
<dbReference type="InterPro" id="IPR042099">
    <property type="entry name" value="ANL_N_sf"/>
</dbReference>
<dbReference type="Pfam" id="PF00501">
    <property type="entry name" value="AMP-binding"/>
    <property type="match status" value="1"/>
</dbReference>
<dbReference type="Pfam" id="PF00550">
    <property type="entry name" value="PP-binding"/>
    <property type="match status" value="2"/>
</dbReference>
<dbReference type="GO" id="GO:0044550">
    <property type="term" value="P:secondary metabolite biosynthetic process"/>
    <property type="evidence" value="ECO:0007669"/>
    <property type="project" value="TreeGrafter"/>
</dbReference>
<evidence type="ECO:0000313" key="7">
    <source>
        <dbReference type="EMBL" id="KAJ4375875.1"/>
    </source>
</evidence>
<dbReference type="Gene3D" id="3.30.300.30">
    <property type="match status" value="1"/>
</dbReference>
<evidence type="ECO:0000259" key="6">
    <source>
        <dbReference type="PROSITE" id="PS50075"/>
    </source>
</evidence>
<dbReference type="GO" id="GO:0005737">
    <property type="term" value="C:cytoplasm"/>
    <property type="evidence" value="ECO:0007669"/>
    <property type="project" value="TreeGrafter"/>
</dbReference>
<evidence type="ECO:0000256" key="5">
    <source>
        <dbReference type="SAM" id="MobiDB-lite"/>
    </source>
</evidence>
<evidence type="ECO:0000256" key="1">
    <source>
        <dbReference type="ARBA" id="ARBA00022450"/>
    </source>
</evidence>
<dbReference type="Gene3D" id="1.10.1200.10">
    <property type="entry name" value="ACP-like"/>
    <property type="match status" value="2"/>
</dbReference>
<dbReference type="CDD" id="cd19537">
    <property type="entry name" value="C_NRPS-like"/>
    <property type="match status" value="1"/>
</dbReference>
<feature type="region of interest" description="Disordered" evidence="5">
    <location>
        <begin position="68"/>
        <end position="87"/>
    </location>
</feature>
<dbReference type="PROSITE" id="PS00012">
    <property type="entry name" value="PHOSPHOPANTETHEINE"/>
    <property type="match status" value="1"/>
</dbReference>
<gene>
    <name evidence="7" type="ORF">N0V83_001153</name>
</gene>
<dbReference type="Proteomes" id="UP001140560">
    <property type="component" value="Unassembled WGS sequence"/>
</dbReference>
<sequence length="1759" mass="195231">MEPQRARFGHIYGICKFRTGKSHSPLARAVNTRVQAHERLSTSQLRQRHLQVRPHEPEHLRPDRTALQPAHSEQTSYGPQQSNSGDETDIRKVEIPRLFDFIVNPVPAIMRRNESPVVVRRRRASRPSILVFGDAKPSARLTEEVIMTNLAQILELSPSILDKSNSFIGLGGHSLLAVKLSNACKSAGIDLSLTNILLSESITKMCSSAKSLEPFTPNSPMSPAMRRMSVQFSKLDAFSLPLVPVSPTSRCRPSLAPVSPTTIRRPSGDAYARRPSADMYARRPSVDVQVRRQSVEQFLHPSAATRQSIDQAMLADSDNTSNLTDMQLSFIHSYKKSPGTNIINFIETYNTTDIPAVKAAWKTVIEGETIFRQSFDIEATNNGRRQSKSSSFHWNDIICASEKHFKHEMESHKAPENIECSFDCVTYPESNTSTIVWRVHHAFIDGMSGQLMYEKMRKVLGGEPISSGTPFSAVAHQIKALQQATRESNQAFWKEQMQKHPQPVGELALNEPNVPDSTAAIEEVSFSIPLAKIAKASREAGVSLMAWYQAAWAMTLSMYTDSASVVFGTVLAGRNLPVRGAHDTIGPLVNTLPFHITIDPNQSVAGFLRSVFAHSVALQTVQCSAPEDGFTRSFASALAMEFDFEPNDNQSRRPIGTSRFKVIPDMPLSVYMSAKGMLRLCYKPSRFLETDMKILAAHFRRAILLLLKSDKPMNNRMSQLLTRDCKETLKEYGNCLTDDTSLVSIKDDLVTLFEKAARENPTGAAVEKAGLSLTYADLDRLASALAKKLQDHVQPGDVVCVHADRSINWIIAIYGICKAGAVYSAQDAALPAHIREMNFQTAGASLFLTPATSQKHIKPDSCNLVFSVEELVLTHLPNDFQGLTHRSTPRIEDNAYLCFTSGSTGKPKGCMCHHAGLVAFQKDPEVRFFAAPGVRIAQVMSPAFDGSIHEIFSALSYGATLVLTDGVDPFSHIRKSNAALLTPSVAKILEPRDFPNLKTLYVVGEPVPQYVNDLWSKHVNLQNMYGPTEAICGATIQKLRPGRKVTIGPPNPTTRIYILDRNQQLVPPGVIGEIYCAGVQVARGYVGRPELTAEKFLPDTIEKRPGEMMYRTGDRGFFNHDGEVECLGRNDRQIKLRGYRTDLNDIEMRVAQGIPECTAVAICQKDDYLVAMIQPETLDMSDVRARVMKTVPIHAVPRIIRAVEKFPFTPAGKIDYKKIAEVCTTAAPVAAATKLSVTESQIAQVWRDLLALPETDKISGDSNFAELGGHSVLQLRLASKLSNVYKQNIPMAKIIGASTLSDMAKIVDEIKGSAKSEANSGLIPLGLNNVAPIEAEWVQKYEVKRGTSAFNVTFAAALDAEKIDIDHLAASWNAVLARHPIFRSRYHPNEKHSHGVSRLLSRYCPQVVRLDDDNFDLWREVNRPFHLDRQNPIRVFITESTMLASMSHIIADLTTLQVVLKEVMQLYNEEALPRVHRKYADTVQWASEATDAQKKWWQEYLKDSEASQHLVSQLPKRSAYDGVTRLTQLPKPMAKRILQYAMQNKVTLHQMALGAVALALQTDSDTTDMVLGGPYFNRGADDVETVGLFLEPIPIRIQHSNDKGSFMSAVQSASQSAIANAIPWNQILSAVGKTEPNFPNHSITDVMVTFHDDRTSPKLPIEGIDPLVTYTKGSKFTLLVEFCAVSEDTVLLRLEYDNTLISDTEIQRIWNLLEEALEWIVAGKSYTEIKERLRNVSVGEEEGSAAESYFGKSFAAFKN</sequence>
<dbReference type="PANTHER" id="PTHR45527">
    <property type="entry name" value="NONRIBOSOMAL PEPTIDE SYNTHETASE"/>
    <property type="match status" value="1"/>
</dbReference>
<dbReference type="InterPro" id="IPR020845">
    <property type="entry name" value="AMP-binding_CS"/>
</dbReference>
<dbReference type="InterPro" id="IPR010071">
    <property type="entry name" value="AA_adenyl_dom"/>
</dbReference>
<dbReference type="InterPro" id="IPR006162">
    <property type="entry name" value="Ppantetheine_attach_site"/>
</dbReference>
<dbReference type="Pfam" id="PF00668">
    <property type="entry name" value="Condensation"/>
    <property type="match status" value="2"/>
</dbReference>
<reference evidence="7" key="1">
    <citation type="submission" date="2022-10" db="EMBL/GenBank/DDBJ databases">
        <title>Tapping the CABI collections for fungal endophytes: first genome assemblies for Collariella, Neodidymelliopsis, Ascochyta clinopodiicola, Didymella pomorum, Didymosphaeria variabile, Neocosmospora piperis and Neocucurbitaria cava.</title>
        <authorList>
            <person name="Hill R."/>
        </authorList>
    </citation>
    <scope>NUCLEOTIDE SEQUENCE</scope>
    <source>
        <strain evidence="7">IMI 356814</strain>
    </source>
</reference>
<feature type="compositionally biased region" description="Basic and acidic residues" evidence="5">
    <location>
        <begin position="53"/>
        <end position="63"/>
    </location>
</feature>
<feature type="compositionally biased region" description="Polar residues" evidence="5">
    <location>
        <begin position="71"/>
        <end position="85"/>
    </location>
</feature>
<dbReference type="PROSITE" id="PS00455">
    <property type="entry name" value="AMP_BINDING"/>
    <property type="match status" value="1"/>
</dbReference>
<dbReference type="InterPro" id="IPR009081">
    <property type="entry name" value="PP-bd_ACP"/>
</dbReference>
<dbReference type="PROSITE" id="PS50075">
    <property type="entry name" value="CARRIER"/>
    <property type="match status" value="2"/>
</dbReference>
<dbReference type="InterPro" id="IPR023213">
    <property type="entry name" value="CAT-like_dom_sf"/>
</dbReference>